<dbReference type="InterPro" id="IPR046538">
    <property type="entry name" value="DUF6603"/>
</dbReference>
<dbReference type="EMBL" id="QQNA01000246">
    <property type="protein sequence ID" value="RDG35162.1"/>
    <property type="molecule type" value="Genomic_DNA"/>
</dbReference>
<dbReference type="PANTHER" id="PTHR47197">
    <property type="entry name" value="PROTEIN NIRF"/>
    <property type="match status" value="1"/>
</dbReference>
<evidence type="ECO:0000256" key="1">
    <source>
        <dbReference type="SAM" id="MobiDB-lite"/>
    </source>
</evidence>
<evidence type="ECO:0000313" key="3">
    <source>
        <dbReference type="EMBL" id="RDG35162.1"/>
    </source>
</evidence>
<dbReference type="PANTHER" id="PTHR47197:SF3">
    <property type="entry name" value="DIHYDRO-HEME D1 DEHYDROGENASE"/>
    <property type="match status" value="1"/>
</dbReference>
<proteinExistence type="predicted"/>
<comment type="caution">
    <text evidence="3">The sequence shown here is derived from an EMBL/GenBank/DDBJ whole genome shotgun (WGS) entry which is preliminary data.</text>
</comment>
<dbReference type="RefSeq" id="WP_114626455.1">
    <property type="nucleotide sequence ID" value="NZ_QQNA01000246.1"/>
</dbReference>
<reference evidence="3 4" key="1">
    <citation type="submission" date="2018-07" db="EMBL/GenBank/DDBJ databases">
        <title>Streptomyces species from bats.</title>
        <authorList>
            <person name="Dunlap C."/>
        </authorList>
    </citation>
    <scope>NUCLEOTIDE SEQUENCE [LARGE SCALE GENOMIC DNA]</scope>
    <source>
        <strain evidence="3 4">AC230</strain>
    </source>
</reference>
<dbReference type="InterPro" id="IPR015943">
    <property type="entry name" value="WD40/YVTN_repeat-like_dom_sf"/>
</dbReference>
<sequence>MNLTVKSLKEKLRNCPKDFILSGREFGLPQAEELFTAHLPGGTLTVAGARADVEKLTVKGAVSLRGPLESPVQGPFPAEVVFAADDAGVTVSGVRIDLALPDWSIPAGHLDDVDPSVLRGLGDGALHLVLGVVSHLGGPVCAGGLGVEPAFTTGAGASRPYVWGMRPGNPSLAWNLRGSFPPVPLKKLDDLRLLCAWMSVKPDTFSLPDTLLVTHPGLVGLQVDCVLASSSGPARILSMIPTVALDTTWALIPDVLTLSSPFATFHLHQGQSTPRATIGGTVTLAGLRMLVQVSVPELRVSGYLGEKTALKPLLDAYLPEYGLTGLDSLSLDALYFTADPGAKPASYEFGISVVGALTIGPAALTGLYLKIIKSGSGTSATLACAWRIGTGEVQLQAQWATTGWCFEGILTGARPAELFRTFGIDTPPVLKDLTVDRLSVRFDTADAKKFSLAAEAQFPLGEASARLLLTTDLKQRTPAGSGWDQTYSGSLTLEVPQAGGGARKVTFTISRGQEGEFTAVWTDSQGVSLADLAKLLGAEEETAAELLRKLGTADRITIGYSSTRRSVVFAAHAKDAGGSLVVASVQPKNGEREWAVRASVGIGVGLSQVPLLKDQIPAEQDLSLRGVGVLVASAQLPAQRVAVLNQALSACDPDLALLPGEGLTKGVAFAVDVRLPGTAHPVSVRVKGGRDTQDPPPGAPAVHAATAGQASGAPVVAWVDVQRAVGPVRLGRVGVGYVDGTVWVLFEASLGMAGLTLGVEGLGIGVPLRDPAKPEFRLDGLSAGYDRPPLTVMGALVNRRDPDYALLIEGVLVVSASKFGLTALGAYAQPDGGGWPSMFLFGKVSGRFGGPPPVEVTGILAGFGFNSTVRVPEGDRVLDFPFLKNLTSTDPDTEPLTVLKTLTDGGEKAVVRPAAGQMWFAAGLTFNVFEFLQCQALLVLEVGDDFALAVLGTAEARFPKRGKAYARASLGMSVKYRASEGILKLTAQLAPGSYLIDEACVLTGGFALYVWVDGARSGDFVLTLGGYHPGYAVPAHYPKVPRLGFSWPVTSKLTIAGGAFFALTPGAIMAGGDLEVNYRSGDLHAWLTAHARMLMEWAPLRYDIGIGISVGISYVLDLWLVRETIRVEIGATLALWGPPTAGTVTVKLWFIKVTVAFGDGRSAGDPIATWQDVAGQLPAATDAVRLAATDGLIPVTSKDGLEQGVWVVGPGAFSFTVRTAVPVTTWTLTGPSGSQPVKLKGSDHVHLRPMRATDLTSDFTLTLTDRQETVHDLSDWYEAEPSSRVDSTLPAALWGRYGGKLTPSSPQRVDRQLTGVELRLPKPDRGSSPGKIDAGALSHDDRIPDGALPLGPPLPAEPVCDVAGRALRREGTYGGTPAAPPPGTGGTVPSAGGETRGTLLLDTEPKTVWARNRLFDAMTVMGVGPGTNDQLDPADSLVTGDIEALLKQLPSPPLPPGPRLFVLDDHGVLSTVDTDSLTIADRTAEGVVPAGNLAVSPNGQRTCSGNSSQHPLITRISFTPPTPAKTLDTTGIWVGQGVRAVAISPDSAWAFLISTTAGQLEQIALKTPKKVRSTGLDNGAVDIVCGAKPDLWSKKSGWVYVAHGVRDSVVAVEVKEDALITRFERKAGPCPARLAMDPRGRWLYALNAGQSTVSVVDQLTVDAREREPVAVLMTGTDPSALAASPDGKRLYVTNRVAGTVSVFDVSGPTPREVGVPVWVGSQPQALAVSPDSNRVFVARSTGQDTTGKAGSDTGLGCVRLLDTSGDAPVLLPRTLRLSATPVAIALTKAPEIHRTTSPVDTDDEAESSAQNERQGT</sequence>
<dbReference type="InterPro" id="IPR019405">
    <property type="entry name" value="Lactonase_7-beta_prop"/>
</dbReference>
<evidence type="ECO:0000313" key="4">
    <source>
        <dbReference type="Proteomes" id="UP000253741"/>
    </source>
</evidence>
<feature type="region of interest" description="Disordered" evidence="1">
    <location>
        <begin position="1319"/>
        <end position="1356"/>
    </location>
</feature>
<feature type="region of interest" description="Disordered" evidence="1">
    <location>
        <begin position="1791"/>
        <end position="1816"/>
    </location>
</feature>
<evidence type="ECO:0000259" key="2">
    <source>
        <dbReference type="Pfam" id="PF20248"/>
    </source>
</evidence>
<organism evidence="3 4">
    <name type="scientific">Streptomyces corynorhini</name>
    <dbReference type="NCBI Taxonomy" id="2282652"/>
    <lineage>
        <taxon>Bacteria</taxon>
        <taxon>Bacillati</taxon>
        <taxon>Actinomycetota</taxon>
        <taxon>Actinomycetes</taxon>
        <taxon>Kitasatosporales</taxon>
        <taxon>Streptomycetaceae</taxon>
        <taxon>Streptomyces</taxon>
    </lineage>
</organism>
<feature type="compositionally biased region" description="Polar residues" evidence="1">
    <location>
        <begin position="1807"/>
        <end position="1816"/>
    </location>
</feature>
<dbReference type="OrthoDB" id="535891at2"/>
<dbReference type="Pfam" id="PF10282">
    <property type="entry name" value="Lactonase"/>
    <property type="match status" value="1"/>
</dbReference>
<feature type="region of interest" description="Disordered" evidence="1">
    <location>
        <begin position="682"/>
        <end position="704"/>
    </location>
</feature>
<dbReference type="InterPro" id="IPR051200">
    <property type="entry name" value="Host-pathogen_enzymatic-act"/>
</dbReference>
<protein>
    <submittedName>
        <fullName evidence="3">YncE family protein</fullName>
    </submittedName>
</protein>
<dbReference type="Proteomes" id="UP000253741">
    <property type="component" value="Unassembled WGS sequence"/>
</dbReference>
<feature type="region of interest" description="Disordered" evidence="1">
    <location>
        <begin position="1370"/>
        <end position="1398"/>
    </location>
</feature>
<keyword evidence="4" id="KW-1185">Reference proteome</keyword>
<dbReference type="Pfam" id="PF20248">
    <property type="entry name" value="DUF6603"/>
    <property type="match status" value="1"/>
</dbReference>
<dbReference type="SUPFAM" id="SSF51004">
    <property type="entry name" value="C-terminal (heme d1) domain of cytochrome cd1-nitrite reductase"/>
    <property type="match status" value="1"/>
</dbReference>
<gene>
    <name evidence="3" type="ORF">DVH02_26960</name>
</gene>
<accession>A0A370B3B3</accession>
<dbReference type="Gene3D" id="2.130.10.10">
    <property type="entry name" value="YVTN repeat-like/Quinoprotein amine dehydrogenase"/>
    <property type="match status" value="2"/>
</dbReference>
<name>A0A370B3B3_9ACTN</name>
<dbReference type="InterPro" id="IPR011048">
    <property type="entry name" value="Haem_d1_sf"/>
</dbReference>
<feature type="domain" description="DUF6603" evidence="2">
    <location>
        <begin position="721"/>
        <end position="1189"/>
    </location>
</feature>